<dbReference type="Proteomes" id="UP001215503">
    <property type="component" value="Unassembled WGS sequence"/>
</dbReference>
<comment type="caution">
    <text evidence="10">The sequence shown here is derived from an EMBL/GenBank/DDBJ whole genome shotgun (WGS) entry which is preliminary data.</text>
</comment>
<comment type="similarity">
    <text evidence="2">Belongs to the cation diffusion facilitator (CDF) transporter (TC 2.A.4) family.</text>
</comment>
<evidence type="ECO:0000313" key="10">
    <source>
        <dbReference type="EMBL" id="MDF2097156.1"/>
    </source>
</evidence>
<keyword evidence="5 7" id="KW-1133">Transmembrane helix</keyword>
<evidence type="ECO:0000256" key="6">
    <source>
        <dbReference type="ARBA" id="ARBA00023136"/>
    </source>
</evidence>
<name>A0ABT5YQB0_9PROT</name>
<dbReference type="Pfam" id="PF16916">
    <property type="entry name" value="ZT_dimer"/>
    <property type="match status" value="1"/>
</dbReference>
<evidence type="ECO:0000259" key="8">
    <source>
        <dbReference type="Pfam" id="PF01545"/>
    </source>
</evidence>
<dbReference type="SUPFAM" id="SSF160240">
    <property type="entry name" value="Cation efflux protein cytoplasmic domain-like"/>
    <property type="match status" value="1"/>
</dbReference>
<evidence type="ECO:0000256" key="3">
    <source>
        <dbReference type="ARBA" id="ARBA00022448"/>
    </source>
</evidence>
<feature type="domain" description="Cation efflux protein transmembrane" evidence="8">
    <location>
        <begin position="30"/>
        <end position="228"/>
    </location>
</feature>
<reference evidence="10 11" key="1">
    <citation type="submission" date="2023-03" db="EMBL/GenBank/DDBJ databases">
        <title>Fodinicurvata sp. CAU 1616 isolated from sea sendiment.</title>
        <authorList>
            <person name="Kim W."/>
        </authorList>
    </citation>
    <scope>NUCLEOTIDE SEQUENCE [LARGE SCALE GENOMIC DNA]</scope>
    <source>
        <strain evidence="10 11">CAU 1616</strain>
    </source>
</reference>
<keyword evidence="6 7" id="KW-0472">Membrane</keyword>
<feature type="transmembrane region" description="Helical" evidence="7">
    <location>
        <begin position="98"/>
        <end position="117"/>
    </location>
</feature>
<feature type="transmembrane region" description="Helical" evidence="7">
    <location>
        <begin position="171"/>
        <end position="191"/>
    </location>
</feature>
<dbReference type="EMBL" id="JARHUD010000010">
    <property type="protein sequence ID" value="MDF2097156.1"/>
    <property type="molecule type" value="Genomic_DNA"/>
</dbReference>
<organism evidence="10 11">
    <name type="scientific">Aquibaculum arenosum</name>
    <dbReference type="NCBI Taxonomy" id="3032591"/>
    <lineage>
        <taxon>Bacteria</taxon>
        <taxon>Pseudomonadati</taxon>
        <taxon>Pseudomonadota</taxon>
        <taxon>Alphaproteobacteria</taxon>
        <taxon>Rhodospirillales</taxon>
        <taxon>Rhodovibrionaceae</taxon>
        <taxon>Aquibaculum</taxon>
    </lineage>
</organism>
<dbReference type="InterPro" id="IPR027469">
    <property type="entry name" value="Cation_efflux_TMD_sf"/>
</dbReference>
<feature type="transmembrane region" description="Helical" evidence="7">
    <location>
        <begin position="29"/>
        <end position="51"/>
    </location>
</feature>
<dbReference type="PANTHER" id="PTHR43840">
    <property type="entry name" value="MITOCHONDRIAL METAL TRANSPORTER 1-RELATED"/>
    <property type="match status" value="1"/>
</dbReference>
<sequence>MSGRDARATQAGAGGIAARKISRERTARFALLAAIPNLLAVVVAVLLSNSISLVADLLLSLLDFATVLVVWWVAYLALQSRGARLEFGFGKVESLTSAAVGGFMVVSLFVVVALALGRMQGGETELQGSGVILGILANAVSGAVNLWLLLRYWRQARSDESPVVRSQIVLFIDKLTSNVVMLVALAGALLFSGTAVGPYIDPVASLIIALSMGFWALQILRRALSELLDAACGEEVQMPVTQALAQHFDDYDGIGPLRTRRAGADVFIEIELEFRPERTMAEVERLRSALTAQIRQAVPNARVTLLPRLAGATTEF</sequence>
<dbReference type="SUPFAM" id="SSF161111">
    <property type="entry name" value="Cation efflux protein transmembrane domain-like"/>
    <property type="match status" value="1"/>
</dbReference>
<evidence type="ECO:0000256" key="5">
    <source>
        <dbReference type="ARBA" id="ARBA00022989"/>
    </source>
</evidence>
<dbReference type="InterPro" id="IPR002524">
    <property type="entry name" value="Cation_efflux"/>
</dbReference>
<evidence type="ECO:0000256" key="2">
    <source>
        <dbReference type="ARBA" id="ARBA00008114"/>
    </source>
</evidence>
<proteinExistence type="inferred from homology"/>
<feature type="transmembrane region" description="Helical" evidence="7">
    <location>
        <begin position="203"/>
        <end position="220"/>
    </location>
</feature>
<dbReference type="InterPro" id="IPR036837">
    <property type="entry name" value="Cation_efflux_CTD_sf"/>
</dbReference>
<dbReference type="PANTHER" id="PTHR43840:SF15">
    <property type="entry name" value="MITOCHONDRIAL METAL TRANSPORTER 1-RELATED"/>
    <property type="match status" value="1"/>
</dbReference>
<dbReference type="InterPro" id="IPR050291">
    <property type="entry name" value="CDF_Transporter"/>
</dbReference>
<feature type="transmembrane region" description="Helical" evidence="7">
    <location>
        <begin position="129"/>
        <end position="150"/>
    </location>
</feature>
<evidence type="ECO:0000313" key="11">
    <source>
        <dbReference type="Proteomes" id="UP001215503"/>
    </source>
</evidence>
<feature type="transmembrane region" description="Helical" evidence="7">
    <location>
        <begin position="57"/>
        <end position="78"/>
    </location>
</feature>
<dbReference type="Gene3D" id="1.20.1510.10">
    <property type="entry name" value="Cation efflux protein transmembrane domain"/>
    <property type="match status" value="1"/>
</dbReference>
<dbReference type="Gene3D" id="3.30.70.1350">
    <property type="entry name" value="Cation efflux protein, cytoplasmic domain"/>
    <property type="match status" value="1"/>
</dbReference>
<feature type="domain" description="Cation efflux protein cytoplasmic" evidence="9">
    <location>
        <begin position="236"/>
        <end position="304"/>
    </location>
</feature>
<dbReference type="RefSeq" id="WP_275823936.1">
    <property type="nucleotide sequence ID" value="NZ_JARHUD010000010.1"/>
</dbReference>
<dbReference type="Pfam" id="PF01545">
    <property type="entry name" value="Cation_efflux"/>
    <property type="match status" value="1"/>
</dbReference>
<keyword evidence="3" id="KW-0813">Transport</keyword>
<dbReference type="NCBIfam" id="TIGR01297">
    <property type="entry name" value="CDF"/>
    <property type="match status" value="1"/>
</dbReference>
<accession>A0ABT5YQB0</accession>
<evidence type="ECO:0000256" key="1">
    <source>
        <dbReference type="ARBA" id="ARBA00004141"/>
    </source>
</evidence>
<gene>
    <name evidence="10" type="ORF">P2G67_14335</name>
</gene>
<evidence type="ECO:0000256" key="4">
    <source>
        <dbReference type="ARBA" id="ARBA00022692"/>
    </source>
</evidence>
<keyword evidence="4 7" id="KW-0812">Transmembrane</keyword>
<evidence type="ECO:0000256" key="7">
    <source>
        <dbReference type="SAM" id="Phobius"/>
    </source>
</evidence>
<evidence type="ECO:0000259" key="9">
    <source>
        <dbReference type="Pfam" id="PF16916"/>
    </source>
</evidence>
<keyword evidence="11" id="KW-1185">Reference proteome</keyword>
<protein>
    <submittedName>
        <fullName evidence="10">Cation diffusion facilitator family transporter</fullName>
    </submittedName>
</protein>
<dbReference type="InterPro" id="IPR058533">
    <property type="entry name" value="Cation_efflux_TM"/>
</dbReference>
<comment type="subcellular location">
    <subcellularLocation>
        <location evidence="1">Membrane</location>
        <topology evidence="1">Multi-pass membrane protein</topology>
    </subcellularLocation>
</comment>
<dbReference type="InterPro" id="IPR027470">
    <property type="entry name" value="Cation_efflux_CTD"/>
</dbReference>